<dbReference type="InterPro" id="IPR016187">
    <property type="entry name" value="CTDL_fold"/>
</dbReference>
<dbReference type="SUPFAM" id="SSF56436">
    <property type="entry name" value="C-type lectin-like"/>
    <property type="match status" value="1"/>
</dbReference>
<dbReference type="InterPro" id="IPR001304">
    <property type="entry name" value="C-type_lectin-like"/>
</dbReference>
<evidence type="ECO:0000259" key="2">
    <source>
        <dbReference type="PROSITE" id="PS50041"/>
    </source>
</evidence>
<dbReference type="RefSeq" id="XP_002118552.1">
    <property type="nucleotide sequence ID" value="XM_002118516.1"/>
</dbReference>
<dbReference type="InterPro" id="IPR016186">
    <property type="entry name" value="C-type_lectin-like/link_sf"/>
</dbReference>
<evidence type="ECO:0000256" key="1">
    <source>
        <dbReference type="ARBA" id="ARBA00023157"/>
    </source>
</evidence>
<feature type="domain" description="C-type lectin" evidence="2">
    <location>
        <begin position="1"/>
        <end position="68"/>
    </location>
</feature>
<dbReference type="CDD" id="cd00037">
    <property type="entry name" value="CLECT"/>
    <property type="match status" value="1"/>
</dbReference>
<organism evidence="3 4">
    <name type="scientific">Trichoplax adhaerens</name>
    <name type="common">Trichoplax reptans</name>
    <dbReference type="NCBI Taxonomy" id="10228"/>
    <lineage>
        <taxon>Eukaryota</taxon>
        <taxon>Metazoa</taxon>
        <taxon>Placozoa</taxon>
        <taxon>Uniplacotomia</taxon>
        <taxon>Trichoplacea</taxon>
        <taxon>Trichoplacidae</taxon>
        <taxon>Trichoplax</taxon>
    </lineage>
</organism>
<keyword evidence="4" id="KW-1185">Reference proteome</keyword>
<proteinExistence type="predicted"/>
<evidence type="ECO:0000313" key="3">
    <source>
        <dbReference type="EMBL" id="EDV18963.1"/>
    </source>
</evidence>
<dbReference type="HOGENOM" id="CLU_2161577_0_0_1"/>
<reference evidence="3 4" key="1">
    <citation type="journal article" date="2008" name="Nature">
        <title>The Trichoplax genome and the nature of placozoans.</title>
        <authorList>
            <person name="Srivastava M."/>
            <person name="Begovic E."/>
            <person name="Chapman J."/>
            <person name="Putnam N.H."/>
            <person name="Hellsten U."/>
            <person name="Kawashima T."/>
            <person name="Kuo A."/>
            <person name="Mitros T."/>
            <person name="Salamov A."/>
            <person name="Carpenter M.L."/>
            <person name="Signorovitch A.Y."/>
            <person name="Moreno M.A."/>
            <person name="Kamm K."/>
            <person name="Grimwood J."/>
            <person name="Schmutz J."/>
            <person name="Shapiro H."/>
            <person name="Grigoriev I.V."/>
            <person name="Buss L.W."/>
            <person name="Schierwater B."/>
            <person name="Dellaporta S.L."/>
            <person name="Rokhsar D.S."/>
        </authorList>
    </citation>
    <scope>NUCLEOTIDE SEQUENCE [LARGE SCALE GENOMIC DNA]</scope>
    <source>
        <strain evidence="3 4">Grell-BS-1999</strain>
    </source>
</reference>
<dbReference type="InParanoid" id="B3SE83"/>
<dbReference type="PROSITE" id="PS00615">
    <property type="entry name" value="C_TYPE_LECTIN_1"/>
    <property type="match status" value="1"/>
</dbReference>
<keyword evidence="1" id="KW-1015">Disulfide bond</keyword>
<dbReference type="Gene3D" id="3.10.100.10">
    <property type="entry name" value="Mannose-Binding Protein A, subunit A"/>
    <property type="match status" value="1"/>
</dbReference>
<dbReference type="KEGG" id="tad:TRIADDRAFT_62581"/>
<dbReference type="GeneID" id="6759765"/>
<evidence type="ECO:0000313" key="4">
    <source>
        <dbReference type="Proteomes" id="UP000009022"/>
    </source>
</evidence>
<dbReference type="Pfam" id="PF00059">
    <property type="entry name" value="Lectin_C"/>
    <property type="match status" value="1"/>
</dbReference>
<name>B3SE83_TRIAD</name>
<dbReference type="EMBL" id="DS985380">
    <property type="protein sequence ID" value="EDV18963.1"/>
    <property type="molecule type" value="Genomic_DNA"/>
</dbReference>
<accession>B3SE83</accession>
<dbReference type="PROSITE" id="PS50041">
    <property type="entry name" value="C_TYPE_LECTIN_2"/>
    <property type="match status" value="1"/>
</dbReference>
<dbReference type="AlphaFoldDB" id="B3SE83"/>
<dbReference type="CTD" id="6759765"/>
<dbReference type="Proteomes" id="UP000009022">
    <property type="component" value="Unassembled WGS sequence"/>
</dbReference>
<dbReference type="OrthoDB" id="10059571at2759"/>
<dbReference type="InterPro" id="IPR018378">
    <property type="entry name" value="C-type_lectin_CS"/>
</dbReference>
<dbReference type="PhylomeDB" id="B3SE83"/>
<gene>
    <name evidence="3" type="ORF">TRIADDRAFT_62581</name>
</gene>
<sequence length="111" mass="12455">MWMGLRDINNEDNINKFVWVDGTLADTYTNWGAYMPLSDRDCGLMARIGQDYKWLNLACNIFLASLCEFESASTPALPTSAPSAITTVLSHYYKQMDIEAEYTGATDIGRI</sequence>
<protein>
    <recommendedName>
        <fullName evidence="2">C-type lectin domain-containing protein</fullName>
    </recommendedName>
</protein>